<keyword evidence="2" id="KW-1185">Reference proteome</keyword>
<protein>
    <submittedName>
        <fullName evidence="1">Transposase</fullName>
    </submittedName>
</protein>
<proteinExistence type="predicted"/>
<organism evidence="1 2">
    <name type="scientific">Colletotrichum truncatum</name>
    <name type="common">Anthracnose fungus</name>
    <name type="synonym">Colletotrichum capsici</name>
    <dbReference type="NCBI Taxonomy" id="5467"/>
    <lineage>
        <taxon>Eukaryota</taxon>
        <taxon>Fungi</taxon>
        <taxon>Dikarya</taxon>
        <taxon>Ascomycota</taxon>
        <taxon>Pezizomycotina</taxon>
        <taxon>Sordariomycetes</taxon>
        <taxon>Hypocreomycetidae</taxon>
        <taxon>Glomerellales</taxon>
        <taxon>Glomerellaceae</taxon>
        <taxon>Colletotrichum</taxon>
        <taxon>Colletotrichum truncatum species complex</taxon>
    </lineage>
</organism>
<sequence length="503" mass="56561">MGQYTETEVNQALNAVASGQSVRKAAHDAGIPPLTLQSRLKGSQARNVAFSSFQKLSPAQESHLAEWVRIQAALGLPPTHQQLKEFAQRILDIRGTTQPLGRNWIQFFIKRNPSIKVHRARAIDSKRVNGASTNVIRQWFQQLALPEIKAIKPHHRYNMDETGILEGRGSNGLALPPLVIYRGKSVQQQWFPLDIHKRDIYSGWKFTATENGWTSDSTAVEWLENIFIPLTKPDHPSEQRLLILDGHGSHETTEFMYLCYKHKIYLLFLPPHTSHVLQPLDQAVFGPLKATYRKELGYLIQHNDSTVVGKRNFLTCYGKARQMAFSSKNIRSGWKATGLWPISIARPLMSPLLLENASKPSKPGYSTPMRASDGGKDENWASATSIVAWSTPKKTVDLYDQLSLFSKLDKDQQTQRLLFRKDYQLATAEKKIAMLEAEVEAGMVRKRRKVQMSPNSKFANIEAIHKAQIEAGEIEDSSDESSEPELPIKTGDSITVAGDESDL</sequence>
<name>A0ACC3YC22_COLTU</name>
<accession>A0ACC3YC22</accession>
<reference evidence="1 2" key="1">
    <citation type="journal article" date="2020" name="Phytopathology">
        <title>Genome Sequence Resources of Colletotrichum truncatum, C. plurivorum, C. musicola, and C. sojae: Four Species Pathogenic to Soybean (Glycine max).</title>
        <authorList>
            <person name="Rogerio F."/>
            <person name="Boufleur T.R."/>
            <person name="Ciampi-Guillardi M."/>
            <person name="Sukno S.A."/>
            <person name="Thon M.R."/>
            <person name="Massola Junior N.S."/>
            <person name="Baroncelli R."/>
        </authorList>
    </citation>
    <scope>NUCLEOTIDE SEQUENCE [LARGE SCALE GENOMIC DNA]</scope>
    <source>
        <strain evidence="1 2">CMES1059</strain>
    </source>
</reference>
<dbReference type="Proteomes" id="UP000805649">
    <property type="component" value="Unassembled WGS sequence"/>
</dbReference>
<comment type="caution">
    <text evidence="1">The sequence shown here is derived from an EMBL/GenBank/DDBJ whole genome shotgun (WGS) entry which is preliminary data.</text>
</comment>
<dbReference type="EMBL" id="VUJX02000018">
    <property type="protein sequence ID" value="KAL0929365.1"/>
    <property type="molecule type" value="Genomic_DNA"/>
</dbReference>
<gene>
    <name evidence="1" type="ORF">CTRU02_215721</name>
</gene>
<evidence type="ECO:0000313" key="1">
    <source>
        <dbReference type="EMBL" id="KAL0929365.1"/>
    </source>
</evidence>
<evidence type="ECO:0000313" key="2">
    <source>
        <dbReference type="Proteomes" id="UP000805649"/>
    </source>
</evidence>